<comment type="caution">
    <text evidence="1">The sequence shown here is derived from an EMBL/GenBank/DDBJ whole genome shotgun (WGS) entry which is preliminary data.</text>
</comment>
<dbReference type="Proteomes" id="UP000037237">
    <property type="component" value="Unassembled WGS sequence"/>
</dbReference>
<reference evidence="1 2" key="1">
    <citation type="submission" date="2015-06" db="EMBL/GenBank/DDBJ databases">
        <title>New insights into the roles of widespread benthic archaea in carbon and nitrogen cycling.</title>
        <authorList>
            <person name="Lazar C.S."/>
            <person name="Baker B.J."/>
            <person name="Seitz K.W."/>
            <person name="Hyde A.S."/>
            <person name="Dick G.J."/>
            <person name="Hinrichs K.-U."/>
            <person name="Teske A.P."/>
        </authorList>
    </citation>
    <scope>NUCLEOTIDE SEQUENCE [LARGE SCALE GENOMIC DNA]</scope>
    <source>
        <strain evidence="1">SG8-32-1</strain>
    </source>
</reference>
<proteinExistence type="predicted"/>
<protein>
    <recommendedName>
        <fullName evidence="3">Phosphohydrolase</fullName>
    </recommendedName>
</protein>
<dbReference type="AlphaFoldDB" id="A0A0M0BTW2"/>
<dbReference type="EMBL" id="LFWU01000079">
    <property type="protein sequence ID" value="KON32042.1"/>
    <property type="molecule type" value="Genomic_DNA"/>
</dbReference>
<organism evidence="1 2">
    <name type="scientific">miscellaneous Crenarchaeota group-1 archaeon SG8-32-1</name>
    <dbReference type="NCBI Taxonomy" id="1685124"/>
    <lineage>
        <taxon>Archaea</taxon>
        <taxon>Candidatus Bathyarchaeota</taxon>
        <taxon>MCG-1</taxon>
    </lineage>
</organism>
<evidence type="ECO:0000313" key="1">
    <source>
        <dbReference type="EMBL" id="KON32042.1"/>
    </source>
</evidence>
<gene>
    <name evidence="1" type="ORF">AC477_03440</name>
</gene>
<accession>A0A0M0BTW2</accession>
<evidence type="ECO:0000313" key="2">
    <source>
        <dbReference type="Proteomes" id="UP000037237"/>
    </source>
</evidence>
<name>A0A0M0BTW2_9ARCH</name>
<evidence type="ECO:0008006" key="3">
    <source>
        <dbReference type="Google" id="ProtNLM"/>
    </source>
</evidence>
<sequence>MEGSNSESCPGIKKFLRPKPEYIQCSNCASSVEIWSDEDSAECEICGKEVSRPENEASCLDWCEFADKCRAIIESKKH</sequence>